<dbReference type="SUPFAM" id="SSF54106">
    <property type="entry name" value="LysM domain"/>
    <property type="match status" value="1"/>
</dbReference>
<dbReference type="Proteomes" id="UP000050471">
    <property type="component" value="Unassembled WGS sequence"/>
</dbReference>
<gene>
    <name evidence="4" type="ORF">AKJ29_05350</name>
</gene>
<dbReference type="Gene3D" id="2.60.40.10">
    <property type="entry name" value="Immunoglobulins"/>
    <property type="match status" value="1"/>
</dbReference>
<sequence length="437" mass="44545">MKMTSEKTSGMGAGALVGGGAALALVLVALGWWVSRDTGAPATTGWQPQMVAEPGTGEDTTGTTTAPAPTDTAEHPGTDEADPAAQAPRFDVVRVDPDGAAVIAGQAPPGAHVQILLDDAEAGQVEVDGSGNFVALLSLPPSDTPRVMKLMVDGQELRSSDESVIIGPIAAPVLATSEPEPDAPSASPEKDPADDLAQSDTAQDSGAQTGSPTAPQVLLADQAGIRVLQDAVDDEDDKVRIDSIAYDALGAVTLAGRSVAGATIQVFLDGAALMDTTVGEDGQWRMDLPAVAAGVYDLSVEARDANGTVLSRVETPFKREDPAQIATLSSEATDTPAPQPVSGAQDGAGADGVASAQKTDLAAEAEPAPAADAVQPDPAPSRPRLVTVQPGATLWAIARDNLGEGVLYVQVFDANRGKIRNPDLIYPGQVFHVPVAN</sequence>
<dbReference type="EMBL" id="LKBA01000023">
    <property type="protein sequence ID" value="KPN62027.1"/>
    <property type="molecule type" value="Genomic_DNA"/>
</dbReference>
<dbReference type="InterPro" id="IPR052196">
    <property type="entry name" value="Bact_Kbp"/>
</dbReference>
<name>A0A0N8IB38_9RHOB</name>
<feature type="region of interest" description="Disordered" evidence="1">
    <location>
        <begin position="40"/>
        <end position="85"/>
    </location>
</feature>
<evidence type="ECO:0000313" key="5">
    <source>
        <dbReference type="Proteomes" id="UP000050471"/>
    </source>
</evidence>
<feature type="compositionally biased region" description="Polar residues" evidence="1">
    <location>
        <begin position="198"/>
        <end position="214"/>
    </location>
</feature>
<dbReference type="InterPro" id="IPR018392">
    <property type="entry name" value="LysM"/>
</dbReference>
<dbReference type="InterPro" id="IPR013783">
    <property type="entry name" value="Ig-like_fold"/>
</dbReference>
<dbReference type="Pfam" id="PF01476">
    <property type="entry name" value="LysM"/>
    <property type="match status" value="1"/>
</dbReference>
<keyword evidence="2" id="KW-0472">Membrane</keyword>
<dbReference type="NCBIfam" id="NF033510">
    <property type="entry name" value="Ca_tandemer"/>
    <property type="match status" value="1"/>
</dbReference>
<protein>
    <recommendedName>
        <fullName evidence="3">LysM domain-containing protein</fullName>
    </recommendedName>
</protein>
<keyword evidence="5" id="KW-1185">Reference proteome</keyword>
<dbReference type="AlphaFoldDB" id="A0A0N8IB38"/>
<dbReference type="CDD" id="cd00118">
    <property type="entry name" value="LysM"/>
    <property type="match status" value="1"/>
</dbReference>
<feature type="compositionally biased region" description="Low complexity" evidence="1">
    <location>
        <begin position="175"/>
        <end position="187"/>
    </location>
</feature>
<dbReference type="PANTHER" id="PTHR34700:SF4">
    <property type="entry name" value="PHAGE-LIKE ELEMENT PBSX PROTEIN XKDP"/>
    <property type="match status" value="1"/>
</dbReference>
<evidence type="ECO:0000313" key="4">
    <source>
        <dbReference type="EMBL" id="KPN62027.1"/>
    </source>
</evidence>
<feature type="compositionally biased region" description="Low complexity" evidence="1">
    <location>
        <begin position="53"/>
        <end position="71"/>
    </location>
</feature>
<evidence type="ECO:0000256" key="1">
    <source>
        <dbReference type="SAM" id="MobiDB-lite"/>
    </source>
</evidence>
<dbReference type="PROSITE" id="PS51782">
    <property type="entry name" value="LYSM"/>
    <property type="match status" value="1"/>
</dbReference>
<feature type="region of interest" description="Disordered" evidence="1">
    <location>
        <begin position="329"/>
        <end position="384"/>
    </location>
</feature>
<accession>A0A0N8IB38</accession>
<reference evidence="4 5" key="1">
    <citation type="submission" date="2015-09" db="EMBL/GenBank/DDBJ databases">
        <title>Draft genome sequence of Aliiroseovarius crassostreae CV919-312TSm, the causative agent of Roseovarius Oyster Disease (formerly Juvenile Oyster Disease).</title>
        <authorList>
            <person name="Kessner L."/>
            <person name="Spinard E."/>
            <person name="Nelson D."/>
        </authorList>
    </citation>
    <scope>NUCLEOTIDE SEQUENCE [LARGE SCALE GENOMIC DNA]</scope>
    <source>
        <strain evidence="4 5">CV919-312</strain>
    </source>
</reference>
<dbReference type="STRING" id="154981.AKJ29_05350"/>
<dbReference type="PANTHER" id="PTHR34700">
    <property type="entry name" value="POTASSIUM BINDING PROTEIN KBP"/>
    <property type="match status" value="1"/>
</dbReference>
<evidence type="ECO:0000256" key="2">
    <source>
        <dbReference type="SAM" id="Phobius"/>
    </source>
</evidence>
<comment type="caution">
    <text evidence="4">The sequence shown here is derived from an EMBL/GenBank/DDBJ whole genome shotgun (WGS) entry which is preliminary data.</text>
</comment>
<feature type="domain" description="LysM" evidence="3">
    <location>
        <begin position="384"/>
        <end position="433"/>
    </location>
</feature>
<dbReference type="InterPro" id="IPR036779">
    <property type="entry name" value="LysM_dom_sf"/>
</dbReference>
<feature type="compositionally biased region" description="Low complexity" evidence="1">
    <location>
        <begin position="341"/>
        <end position="376"/>
    </location>
</feature>
<keyword evidence="2" id="KW-1133">Transmembrane helix</keyword>
<evidence type="ECO:0000259" key="3">
    <source>
        <dbReference type="PROSITE" id="PS51782"/>
    </source>
</evidence>
<dbReference type="Gene3D" id="3.10.350.10">
    <property type="entry name" value="LysM domain"/>
    <property type="match status" value="1"/>
</dbReference>
<feature type="region of interest" description="Disordered" evidence="1">
    <location>
        <begin position="174"/>
        <end position="215"/>
    </location>
</feature>
<proteinExistence type="predicted"/>
<keyword evidence="2" id="KW-0812">Transmembrane</keyword>
<organism evidence="4 5">
    <name type="scientific">Aliiroseovarius crassostreae</name>
    <dbReference type="NCBI Taxonomy" id="154981"/>
    <lineage>
        <taxon>Bacteria</taxon>
        <taxon>Pseudomonadati</taxon>
        <taxon>Pseudomonadota</taxon>
        <taxon>Alphaproteobacteria</taxon>
        <taxon>Rhodobacterales</taxon>
        <taxon>Paracoccaceae</taxon>
        <taxon>Aliiroseovarius</taxon>
    </lineage>
</organism>
<feature type="transmembrane region" description="Helical" evidence="2">
    <location>
        <begin position="12"/>
        <end position="34"/>
    </location>
</feature>